<keyword evidence="8" id="KW-0472">Membrane</keyword>
<keyword evidence="3 8" id="KW-0349">Heme</keyword>
<dbReference type="PROSITE" id="PS50255">
    <property type="entry name" value="CYTOCHROME_B5_2"/>
    <property type="match status" value="1"/>
</dbReference>
<dbReference type="SUPFAM" id="SSF55856">
    <property type="entry name" value="Cytochrome b5-like heme/steroid binding domain"/>
    <property type="match status" value="1"/>
</dbReference>
<evidence type="ECO:0000256" key="4">
    <source>
        <dbReference type="ARBA" id="ARBA00022630"/>
    </source>
</evidence>
<dbReference type="InterPro" id="IPR018506">
    <property type="entry name" value="Cyt_B5_heme-BS"/>
</dbReference>
<comment type="similarity">
    <text evidence="2">Belongs to the flavoprotein pyridine nucleotide cytochrome reductase family.</text>
</comment>
<evidence type="ECO:0000256" key="5">
    <source>
        <dbReference type="ARBA" id="ARBA00022723"/>
    </source>
</evidence>
<comment type="cofactor">
    <cofactor evidence="1">
        <name>FAD</name>
        <dbReference type="ChEBI" id="CHEBI:57692"/>
    </cofactor>
</comment>
<dbReference type="PRINTS" id="PR00371">
    <property type="entry name" value="FPNCR"/>
</dbReference>
<dbReference type="PANTHER" id="PTHR46237">
    <property type="entry name" value="CYTOCHROME B5 REDUCTASE 4 FAMILY MEMBER"/>
    <property type="match status" value="1"/>
</dbReference>
<keyword evidence="8" id="KW-0812">Transmembrane</keyword>
<dbReference type="InterPro" id="IPR039261">
    <property type="entry name" value="FNR_nucleotide-bd"/>
</dbReference>
<reference evidence="11 12" key="1">
    <citation type="submission" date="2024-03" db="EMBL/GenBank/DDBJ databases">
        <title>Adaptation during the transition from Ophiocordyceps entomopathogen to insect associate is accompanied by gene loss and intensified selection.</title>
        <authorList>
            <person name="Ward C.M."/>
            <person name="Onetto C.A."/>
            <person name="Borneman A.R."/>
        </authorList>
    </citation>
    <scope>NUCLEOTIDE SEQUENCE [LARGE SCALE GENOMIC DNA]</scope>
    <source>
        <strain evidence="11">AWRI1</strain>
        <tissue evidence="11">Single Adult Female</tissue>
    </source>
</reference>
<evidence type="ECO:0000256" key="1">
    <source>
        <dbReference type="ARBA" id="ARBA00001974"/>
    </source>
</evidence>
<dbReference type="SUPFAM" id="SSF63380">
    <property type="entry name" value="Riboflavin synthase domain-like"/>
    <property type="match status" value="1"/>
</dbReference>
<evidence type="ECO:0000256" key="7">
    <source>
        <dbReference type="ARBA" id="ARBA00023004"/>
    </source>
</evidence>
<evidence type="ECO:0000313" key="12">
    <source>
        <dbReference type="Proteomes" id="UP001367676"/>
    </source>
</evidence>
<comment type="caution">
    <text evidence="11">The sequence shown here is derived from an EMBL/GenBank/DDBJ whole genome shotgun (WGS) entry which is preliminary data.</text>
</comment>
<dbReference type="FunFam" id="3.10.120.10:FF:000001">
    <property type="entry name" value="Cytochrome b5 reductase 4"/>
    <property type="match status" value="1"/>
</dbReference>
<dbReference type="InterPro" id="IPR001709">
    <property type="entry name" value="Flavoprot_Pyr_Nucl_cyt_Rdtase"/>
</dbReference>
<dbReference type="Pfam" id="PF00173">
    <property type="entry name" value="Cyt-b5"/>
    <property type="match status" value="1"/>
</dbReference>
<dbReference type="InterPro" id="IPR017938">
    <property type="entry name" value="Riboflavin_synthase-like_b-brl"/>
</dbReference>
<dbReference type="PANTHER" id="PTHR46237:SF1">
    <property type="entry name" value="CYTOCHROME B5 REDUCTASE 4"/>
    <property type="match status" value="1"/>
</dbReference>
<dbReference type="InterPro" id="IPR051872">
    <property type="entry name" value="Cytochrome_b5/Flavoprotein_Rdt"/>
</dbReference>
<dbReference type="Gene3D" id="3.10.120.10">
    <property type="entry name" value="Cytochrome b5-like heme/steroid binding domain"/>
    <property type="match status" value="1"/>
</dbReference>
<dbReference type="PROSITE" id="PS00191">
    <property type="entry name" value="CYTOCHROME_B5_1"/>
    <property type="match status" value="1"/>
</dbReference>
<dbReference type="SUPFAM" id="SSF52343">
    <property type="entry name" value="Ferredoxin reductase-like, C-terminal NADP-linked domain"/>
    <property type="match status" value="1"/>
</dbReference>
<dbReference type="GO" id="GO:0004128">
    <property type="term" value="F:cytochrome-b5 reductase activity, acting on NAD(P)H"/>
    <property type="evidence" value="ECO:0007669"/>
    <property type="project" value="TreeGrafter"/>
</dbReference>
<dbReference type="PRINTS" id="PR00406">
    <property type="entry name" value="CYTB5RDTASE"/>
</dbReference>
<dbReference type="GO" id="GO:0005783">
    <property type="term" value="C:endoplasmic reticulum"/>
    <property type="evidence" value="ECO:0007669"/>
    <property type="project" value="TreeGrafter"/>
</dbReference>
<dbReference type="InterPro" id="IPR001199">
    <property type="entry name" value="Cyt_B5-like_heme/steroid-bd"/>
</dbReference>
<evidence type="ECO:0000256" key="6">
    <source>
        <dbReference type="ARBA" id="ARBA00022827"/>
    </source>
</evidence>
<dbReference type="Gene3D" id="3.40.50.80">
    <property type="entry name" value="Nucleotide-binding domain of ferredoxin-NADP reductase (FNR) module"/>
    <property type="match status" value="1"/>
</dbReference>
<keyword evidence="4" id="KW-0285">Flavoprotein</keyword>
<keyword evidence="8" id="KW-1133">Transmembrane helix</keyword>
<protein>
    <recommendedName>
        <fullName evidence="10">Cytochrome b5 heme-binding domain-containing protein</fullName>
    </recommendedName>
</protein>
<dbReference type="FunFam" id="3.40.50.80:FF:000021">
    <property type="entry name" value="Cytochrome b5 reductase 4"/>
    <property type="match status" value="1"/>
</dbReference>
<evidence type="ECO:0000256" key="8">
    <source>
        <dbReference type="RuleBase" id="RU362121"/>
    </source>
</evidence>
<dbReference type="GO" id="GO:0006801">
    <property type="term" value="P:superoxide metabolic process"/>
    <property type="evidence" value="ECO:0007669"/>
    <property type="project" value="TreeGrafter"/>
</dbReference>
<keyword evidence="12" id="KW-1185">Reference proteome</keyword>
<evidence type="ECO:0000256" key="2">
    <source>
        <dbReference type="ARBA" id="ARBA00006105"/>
    </source>
</evidence>
<dbReference type="SMART" id="SM01117">
    <property type="entry name" value="Cyt-b5"/>
    <property type="match status" value="1"/>
</dbReference>
<dbReference type="Gene3D" id="2.40.30.10">
    <property type="entry name" value="Translation factors"/>
    <property type="match status" value="1"/>
</dbReference>
<evidence type="ECO:0000256" key="9">
    <source>
        <dbReference type="SAM" id="MobiDB-lite"/>
    </source>
</evidence>
<keyword evidence="7 8" id="KW-0408">Iron</keyword>
<evidence type="ECO:0000259" key="10">
    <source>
        <dbReference type="PROSITE" id="PS50255"/>
    </source>
</evidence>
<gene>
    <name evidence="11" type="ORF">V9T40_003503</name>
</gene>
<feature type="transmembrane region" description="Helical" evidence="8">
    <location>
        <begin position="205"/>
        <end position="227"/>
    </location>
</feature>
<proteinExistence type="inferred from homology"/>
<accession>A0AAN9TQS0</accession>
<keyword evidence="6" id="KW-0274">FAD</keyword>
<name>A0AAN9TQS0_9HEMI</name>
<dbReference type="GO" id="GO:0046872">
    <property type="term" value="F:metal ion binding"/>
    <property type="evidence" value="ECO:0007669"/>
    <property type="project" value="UniProtKB-UniRule"/>
</dbReference>
<evidence type="ECO:0000256" key="3">
    <source>
        <dbReference type="ARBA" id="ARBA00022617"/>
    </source>
</evidence>
<feature type="region of interest" description="Disordered" evidence="9">
    <location>
        <begin position="1"/>
        <end position="22"/>
    </location>
</feature>
<organism evidence="11 12">
    <name type="scientific">Parthenolecanium corni</name>
    <dbReference type="NCBI Taxonomy" id="536013"/>
    <lineage>
        <taxon>Eukaryota</taxon>
        <taxon>Metazoa</taxon>
        <taxon>Ecdysozoa</taxon>
        <taxon>Arthropoda</taxon>
        <taxon>Hexapoda</taxon>
        <taxon>Insecta</taxon>
        <taxon>Pterygota</taxon>
        <taxon>Neoptera</taxon>
        <taxon>Paraneoptera</taxon>
        <taxon>Hemiptera</taxon>
        <taxon>Sternorrhyncha</taxon>
        <taxon>Coccoidea</taxon>
        <taxon>Coccidae</taxon>
        <taxon>Parthenolecanium</taxon>
    </lineage>
</organism>
<dbReference type="Proteomes" id="UP001367676">
    <property type="component" value="Unassembled WGS sequence"/>
</dbReference>
<keyword evidence="5 8" id="KW-0479">Metal-binding</keyword>
<dbReference type="Pfam" id="PF00175">
    <property type="entry name" value="NAD_binding_1"/>
    <property type="match status" value="1"/>
</dbReference>
<dbReference type="GO" id="GO:0020037">
    <property type="term" value="F:heme binding"/>
    <property type="evidence" value="ECO:0007669"/>
    <property type="project" value="UniProtKB-UniRule"/>
</dbReference>
<dbReference type="PRINTS" id="PR00363">
    <property type="entry name" value="CYTOCHROMEB5"/>
</dbReference>
<comment type="similarity">
    <text evidence="8">Belongs to the cytochrome b5 family.</text>
</comment>
<dbReference type="EMBL" id="JBBCAQ010000006">
    <property type="protein sequence ID" value="KAK7603504.1"/>
    <property type="molecule type" value="Genomic_DNA"/>
</dbReference>
<sequence length="331" mass="36545">MSHLIPSGSATGNPRNKTALGPGKSLMDWVKLTNSGKDLSGTGGVMLNITPEELAQHNKETDAWMAIGGIVYNVTEYLSFHPGGEEELMRGVGTDATKLFNTVHSWVNYQSLLKSCIVGRLKTIGNSTILTSASSDSVNVRSYTPISFIISHPEIRLSSSIVHFLVKEYKIGSLSRRLCSLKRDDHVEMSRPVGSFNCKALDKRLNLILIAAGTGLTPFTSLIAWALKNSKLNVKLVFFNKTEEDIIWKNEFDTLSSDESRFEVTYILSNPSPNWKGLTGLVSALIIKPILIQPVEENFVCICGPNLFTELCVSIIKDIGYSENDFHRFQG</sequence>
<dbReference type="AlphaFoldDB" id="A0AAN9TQS0"/>
<feature type="domain" description="Cytochrome b5 heme-binding" evidence="10">
    <location>
        <begin position="46"/>
        <end position="122"/>
    </location>
</feature>
<dbReference type="InterPro" id="IPR036400">
    <property type="entry name" value="Cyt_B5-like_heme/steroid_sf"/>
</dbReference>
<evidence type="ECO:0000313" key="11">
    <source>
        <dbReference type="EMBL" id="KAK7603504.1"/>
    </source>
</evidence>
<dbReference type="InterPro" id="IPR001433">
    <property type="entry name" value="OxRdtase_FAD/NAD-bd"/>
</dbReference>
<dbReference type="CDD" id="cd06183">
    <property type="entry name" value="cyt_b5_reduct_like"/>
    <property type="match status" value="1"/>
</dbReference>